<evidence type="ECO:0000259" key="3">
    <source>
        <dbReference type="Pfam" id="PF03061"/>
    </source>
</evidence>
<dbReference type="RefSeq" id="WP_210807784.1">
    <property type="nucleotide sequence ID" value="NZ_JAGQDG010000002.1"/>
</dbReference>
<dbReference type="InterPro" id="IPR003736">
    <property type="entry name" value="PAAI_dom"/>
</dbReference>
<evidence type="ECO:0000313" key="5">
    <source>
        <dbReference type="Proteomes" id="UP000672097"/>
    </source>
</evidence>
<evidence type="ECO:0000256" key="1">
    <source>
        <dbReference type="ARBA" id="ARBA00008324"/>
    </source>
</evidence>
<dbReference type="InterPro" id="IPR039298">
    <property type="entry name" value="ACOT13"/>
</dbReference>
<dbReference type="InterPro" id="IPR006683">
    <property type="entry name" value="Thioestr_dom"/>
</dbReference>
<dbReference type="CDD" id="cd03443">
    <property type="entry name" value="PaaI_thioesterase"/>
    <property type="match status" value="1"/>
</dbReference>
<dbReference type="NCBIfam" id="TIGR00369">
    <property type="entry name" value="unchar_dom_1"/>
    <property type="match status" value="1"/>
</dbReference>
<accession>A0ABS5DVK6</accession>
<dbReference type="PANTHER" id="PTHR21660:SF1">
    <property type="entry name" value="ACYL-COENZYME A THIOESTERASE 13"/>
    <property type="match status" value="1"/>
</dbReference>
<comment type="similarity">
    <text evidence="1">Belongs to the thioesterase PaaI family.</text>
</comment>
<protein>
    <submittedName>
        <fullName evidence="4">PaaI family thioesterase</fullName>
    </submittedName>
</protein>
<dbReference type="PANTHER" id="PTHR21660">
    <property type="entry name" value="THIOESTERASE SUPERFAMILY MEMBER-RELATED"/>
    <property type="match status" value="1"/>
</dbReference>
<dbReference type="Proteomes" id="UP000672097">
    <property type="component" value="Unassembled WGS sequence"/>
</dbReference>
<sequence>MPSSPPSSLPLKSVEDAQHMLEQLFAPWVQALGLQAWAVQPPEIVLRLPVQADTVHGGGVVCGQTLMAAADTAMVLAISAQLGQFQPMTTVQLNSSFLRPVPANTSHLDVTATVLRPGRQIVFGRIDITLPDGKLAMQATTTYAML</sequence>
<comment type="caution">
    <text evidence="4">The sequence shown here is derived from an EMBL/GenBank/DDBJ whole genome shotgun (WGS) entry which is preliminary data.</text>
</comment>
<dbReference type="InterPro" id="IPR029069">
    <property type="entry name" value="HotDog_dom_sf"/>
</dbReference>
<proteinExistence type="inferred from homology"/>
<organism evidence="4 5">
    <name type="scientific">Ideonella paludis</name>
    <dbReference type="NCBI Taxonomy" id="1233411"/>
    <lineage>
        <taxon>Bacteria</taxon>
        <taxon>Pseudomonadati</taxon>
        <taxon>Pseudomonadota</taxon>
        <taxon>Betaproteobacteria</taxon>
        <taxon>Burkholderiales</taxon>
        <taxon>Sphaerotilaceae</taxon>
        <taxon>Ideonella</taxon>
    </lineage>
</organism>
<dbReference type="SUPFAM" id="SSF54637">
    <property type="entry name" value="Thioesterase/thiol ester dehydrase-isomerase"/>
    <property type="match status" value="1"/>
</dbReference>
<keyword evidence="5" id="KW-1185">Reference proteome</keyword>
<evidence type="ECO:0000313" key="4">
    <source>
        <dbReference type="EMBL" id="MBQ0935161.1"/>
    </source>
</evidence>
<dbReference type="EMBL" id="JAGQDG010000002">
    <property type="protein sequence ID" value="MBQ0935161.1"/>
    <property type="molecule type" value="Genomic_DNA"/>
</dbReference>
<name>A0ABS5DVK6_9BURK</name>
<feature type="domain" description="Thioesterase" evidence="3">
    <location>
        <begin position="59"/>
        <end position="135"/>
    </location>
</feature>
<gene>
    <name evidence="4" type="ORF">KAK11_07475</name>
</gene>
<reference evidence="4 5" key="1">
    <citation type="submission" date="2021-04" db="EMBL/GenBank/DDBJ databases">
        <title>The genome sequence of type strain Ideonella paludis KCTC 32238.</title>
        <authorList>
            <person name="Liu Y."/>
        </authorList>
    </citation>
    <scope>NUCLEOTIDE SEQUENCE [LARGE SCALE GENOMIC DNA]</scope>
    <source>
        <strain evidence="4 5">KCTC 32238</strain>
    </source>
</reference>
<keyword evidence="2" id="KW-0378">Hydrolase</keyword>
<dbReference type="Pfam" id="PF03061">
    <property type="entry name" value="4HBT"/>
    <property type="match status" value="1"/>
</dbReference>
<evidence type="ECO:0000256" key="2">
    <source>
        <dbReference type="ARBA" id="ARBA00022801"/>
    </source>
</evidence>
<dbReference type="Gene3D" id="3.10.129.10">
    <property type="entry name" value="Hotdog Thioesterase"/>
    <property type="match status" value="1"/>
</dbReference>